<accession>A0A5P2CVY3</accession>
<gene>
    <name evidence="2" type="ORF">DEJ50_03560</name>
</gene>
<reference evidence="2 3" key="1">
    <citation type="submission" date="2018-05" db="EMBL/GenBank/DDBJ databases">
        <title>Streptomyces venezuelae.</title>
        <authorList>
            <person name="Kim W."/>
            <person name="Lee N."/>
            <person name="Cho B.-K."/>
        </authorList>
    </citation>
    <scope>NUCLEOTIDE SEQUENCE [LARGE SCALE GENOMIC DNA]</scope>
    <source>
        <strain evidence="2 3">ATCC 21782</strain>
    </source>
</reference>
<proteinExistence type="predicted"/>
<dbReference type="EMBL" id="CP029190">
    <property type="protein sequence ID" value="QES47062.1"/>
    <property type="molecule type" value="Genomic_DNA"/>
</dbReference>
<dbReference type="OrthoDB" id="5190576at2"/>
<dbReference type="RefSeq" id="WP_150205936.1">
    <property type="nucleotide sequence ID" value="NZ_CP029190.1"/>
</dbReference>
<dbReference type="AlphaFoldDB" id="A0A5P2CVY3"/>
<keyword evidence="1" id="KW-1133">Transmembrane helix</keyword>
<dbReference type="PANTHER" id="PTHR42305:SF1">
    <property type="entry name" value="MEMBRANE PROTEIN RV1733C-RELATED"/>
    <property type="match status" value="1"/>
</dbReference>
<name>A0A5P2CVY3_STRVZ</name>
<evidence type="ECO:0000313" key="2">
    <source>
        <dbReference type="EMBL" id="QES47062.1"/>
    </source>
</evidence>
<feature type="transmembrane region" description="Helical" evidence="1">
    <location>
        <begin position="140"/>
        <end position="163"/>
    </location>
</feature>
<keyword evidence="1" id="KW-0812">Transmembrane</keyword>
<dbReference type="InterPro" id="IPR039708">
    <property type="entry name" value="MT1774/Rv1733c-like"/>
</dbReference>
<feature type="transmembrane region" description="Helical" evidence="1">
    <location>
        <begin position="24"/>
        <end position="42"/>
    </location>
</feature>
<keyword evidence="1" id="KW-0472">Membrane</keyword>
<sequence length="198" mass="21188">MHDRTPERGGNPLRRKADRTRGRLHAAFAVACLIAVICGVVVGRNAWTEAGRAAEEVARHRHSVAAVTVGETTYRAGDRPGQRTITVAPADWQYPPGRAHAGTVPVPANARKGDSVRVWVDDHGSVASAPRGTAGIALEAFGLGTVAFTATLLVSGFLVRIGLRTVDARSARAWEAEWEDVEPVWTGRLRPDQGADDD</sequence>
<evidence type="ECO:0000256" key="1">
    <source>
        <dbReference type="SAM" id="Phobius"/>
    </source>
</evidence>
<evidence type="ECO:0000313" key="3">
    <source>
        <dbReference type="Proteomes" id="UP000325211"/>
    </source>
</evidence>
<dbReference type="PANTHER" id="PTHR42305">
    <property type="entry name" value="MEMBRANE PROTEIN RV1733C-RELATED"/>
    <property type="match status" value="1"/>
</dbReference>
<protein>
    <recommendedName>
        <fullName evidence="4">Integral membrane protein</fullName>
    </recommendedName>
</protein>
<organism evidence="2 3">
    <name type="scientific">Streptomyces venezuelae</name>
    <dbReference type="NCBI Taxonomy" id="54571"/>
    <lineage>
        <taxon>Bacteria</taxon>
        <taxon>Bacillati</taxon>
        <taxon>Actinomycetota</taxon>
        <taxon>Actinomycetes</taxon>
        <taxon>Kitasatosporales</taxon>
        <taxon>Streptomycetaceae</taxon>
        <taxon>Streptomyces</taxon>
    </lineage>
</organism>
<dbReference type="Proteomes" id="UP000325211">
    <property type="component" value="Chromosome"/>
</dbReference>
<evidence type="ECO:0008006" key="4">
    <source>
        <dbReference type="Google" id="ProtNLM"/>
    </source>
</evidence>